<feature type="transmembrane region" description="Helical" evidence="1">
    <location>
        <begin position="21"/>
        <end position="40"/>
    </location>
</feature>
<evidence type="ECO:0000313" key="3">
    <source>
        <dbReference type="Proteomes" id="UP001597641"/>
    </source>
</evidence>
<dbReference type="Proteomes" id="UP001597641">
    <property type="component" value="Unassembled WGS sequence"/>
</dbReference>
<accession>A0ABW6C233</accession>
<name>A0ABW6C233_9BACT</name>
<dbReference type="EMBL" id="JBHUOX010000025">
    <property type="protein sequence ID" value="MFD3003187.1"/>
    <property type="molecule type" value="Genomic_DNA"/>
</dbReference>
<evidence type="ECO:0000256" key="1">
    <source>
        <dbReference type="SAM" id="Phobius"/>
    </source>
</evidence>
<reference evidence="3" key="1">
    <citation type="journal article" date="2019" name="Int. J. Syst. Evol. Microbiol.">
        <title>The Global Catalogue of Microorganisms (GCM) 10K type strain sequencing project: providing services to taxonomists for standard genome sequencing and annotation.</title>
        <authorList>
            <consortium name="The Broad Institute Genomics Platform"/>
            <consortium name="The Broad Institute Genome Sequencing Center for Infectious Disease"/>
            <person name="Wu L."/>
            <person name="Ma J."/>
        </authorList>
    </citation>
    <scope>NUCLEOTIDE SEQUENCE [LARGE SCALE GENOMIC DNA]</scope>
    <source>
        <strain evidence="3">KCTC 23984</strain>
    </source>
</reference>
<evidence type="ECO:0000313" key="2">
    <source>
        <dbReference type="EMBL" id="MFD3003187.1"/>
    </source>
</evidence>
<protein>
    <submittedName>
        <fullName evidence="2">Uncharacterized protein</fullName>
    </submittedName>
</protein>
<keyword evidence="1" id="KW-1133">Transmembrane helix</keyword>
<comment type="caution">
    <text evidence="2">The sequence shown here is derived from an EMBL/GenBank/DDBJ whole genome shotgun (WGS) entry which is preliminary data.</text>
</comment>
<dbReference type="RefSeq" id="WP_377490065.1">
    <property type="nucleotide sequence ID" value="NZ_JBHUOX010000025.1"/>
</dbReference>
<feature type="transmembrane region" description="Helical" evidence="1">
    <location>
        <begin position="52"/>
        <end position="72"/>
    </location>
</feature>
<keyword evidence="1" id="KW-0472">Membrane</keyword>
<keyword evidence="1" id="KW-0812">Transmembrane</keyword>
<sequence length="106" mass="12507">MNYKEYIEKRIENLKASNLAFKRLSLLLFVIGFFLIFLPFFNWIPSDLSNKYAQYGFGFINMLIPFFLEGLISKRKSQILDLELIKGHLSDATIEENIIKKILERL</sequence>
<gene>
    <name evidence="2" type="ORF">ACFS7Z_22690</name>
</gene>
<proteinExistence type="predicted"/>
<keyword evidence="3" id="KW-1185">Reference proteome</keyword>
<organism evidence="2 3">
    <name type="scientific">Pontibacter toksunensis</name>
    <dbReference type="NCBI Taxonomy" id="1332631"/>
    <lineage>
        <taxon>Bacteria</taxon>
        <taxon>Pseudomonadati</taxon>
        <taxon>Bacteroidota</taxon>
        <taxon>Cytophagia</taxon>
        <taxon>Cytophagales</taxon>
        <taxon>Hymenobacteraceae</taxon>
        <taxon>Pontibacter</taxon>
    </lineage>
</organism>